<sequence>HLPYTNVLRDEKVDIDLPFGEQLDTLSIGDREIDFNALKDVEILKSFLADDHVPVKTMFEKPLGNLDPMSRSVETSDLLLKELTAEIGRDDSIPTEIDDWYYDSKGDILYLEQFLIEYTFSDVSPALFPKDSSLLVPPLLDSKQIFSREVEIFDPFSP</sequence>
<evidence type="ECO:0000313" key="1">
    <source>
        <dbReference type="EMBL" id="GFD21346.1"/>
    </source>
</evidence>
<dbReference type="EMBL" id="BKCJ011328987">
    <property type="protein sequence ID" value="GFD21346.1"/>
    <property type="molecule type" value="Genomic_DNA"/>
</dbReference>
<evidence type="ECO:0008006" key="2">
    <source>
        <dbReference type="Google" id="ProtNLM"/>
    </source>
</evidence>
<proteinExistence type="predicted"/>
<protein>
    <recommendedName>
        <fullName evidence="2">Reverse transcriptase domain-containing protein</fullName>
    </recommendedName>
</protein>
<feature type="non-terminal residue" evidence="1">
    <location>
        <position position="1"/>
    </location>
</feature>
<comment type="caution">
    <text evidence="1">The sequence shown here is derived from an EMBL/GenBank/DDBJ whole genome shotgun (WGS) entry which is preliminary data.</text>
</comment>
<accession>A0A699UJ55</accession>
<organism evidence="1">
    <name type="scientific">Tanacetum cinerariifolium</name>
    <name type="common">Dalmatian daisy</name>
    <name type="synonym">Chrysanthemum cinerariifolium</name>
    <dbReference type="NCBI Taxonomy" id="118510"/>
    <lineage>
        <taxon>Eukaryota</taxon>
        <taxon>Viridiplantae</taxon>
        <taxon>Streptophyta</taxon>
        <taxon>Embryophyta</taxon>
        <taxon>Tracheophyta</taxon>
        <taxon>Spermatophyta</taxon>
        <taxon>Magnoliopsida</taxon>
        <taxon>eudicotyledons</taxon>
        <taxon>Gunneridae</taxon>
        <taxon>Pentapetalae</taxon>
        <taxon>asterids</taxon>
        <taxon>campanulids</taxon>
        <taxon>Asterales</taxon>
        <taxon>Asteraceae</taxon>
        <taxon>Asteroideae</taxon>
        <taxon>Anthemideae</taxon>
        <taxon>Anthemidinae</taxon>
        <taxon>Tanacetum</taxon>
    </lineage>
</organism>
<reference evidence="1" key="1">
    <citation type="journal article" date="2019" name="Sci. Rep.">
        <title>Draft genome of Tanacetum cinerariifolium, the natural source of mosquito coil.</title>
        <authorList>
            <person name="Yamashiro T."/>
            <person name="Shiraishi A."/>
            <person name="Satake H."/>
            <person name="Nakayama K."/>
        </authorList>
    </citation>
    <scope>NUCLEOTIDE SEQUENCE</scope>
</reference>
<gene>
    <name evidence="1" type="ORF">Tci_893315</name>
</gene>
<dbReference type="AlphaFoldDB" id="A0A699UJ55"/>
<name>A0A699UJ55_TANCI</name>